<dbReference type="PANTHER" id="PTHR10146">
    <property type="entry name" value="PROLINE SYNTHETASE CO-TRANSCRIBED BACTERIAL HOMOLOG PROTEIN"/>
    <property type="match status" value="1"/>
</dbReference>
<proteinExistence type="inferred from homology"/>
<feature type="modified residue" description="N6-(pyridoxal phosphate)lysine" evidence="2 3">
    <location>
        <position position="37"/>
    </location>
</feature>
<evidence type="ECO:0000256" key="3">
    <source>
        <dbReference type="PIRSR" id="PIRSR004848-1"/>
    </source>
</evidence>
<evidence type="ECO:0000259" key="5">
    <source>
        <dbReference type="Pfam" id="PF01168"/>
    </source>
</evidence>
<dbReference type="PANTHER" id="PTHR10146:SF14">
    <property type="entry name" value="PYRIDOXAL PHOSPHATE HOMEOSTASIS PROTEIN"/>
    <property type="match status" value="1"/>
</dbReference>
<name>A0A7C2IQJ0_9THEO</name>
<gene>
    <name evidence="6" type="ORF">ENQ34_02515</name>
</gene>
<dbReference type="PROSITE" id="PS01211">
    <property type="entry name" value="UPF0001"/>
    <property type="match status" value="1"/>
</dbReference>
<feature type="domain" description="Alanine racemase N-terminal" evidence="5">
    <location>
        <begin position="10"/>
        <end position="226"/>
    </location>
</feature>
<dbReference type="CDD" id="cd00635">
    <property type="entry name" value="PLPDE_III_YBL036c_like"/>
    <property type="match status" value="1"/>
</dbReference>
<dbReference type="AlphaFoldDB" id="A0A7C2IQJ0"/>
<comment type="function">
    <text evidence="2">Pyridoxal 5'-phosphate (PLP)-binding protein, which is involved in PLP homeostasis.</text>
</comment>
<evidence type="ECO:0000256" key="1">
    <source>
        <dbReference type="ARBA" id="ARBA00022898"/>
    </source>
</evidence>
<dbReference type="InterPro" id="IPR001608">
    <property type="entry name" value="Ala_racemase_N"/>
</dbReference>
<dbReference type="Pfam" id="PF01168">
    <property type="entry name" value="Ala_racemase_N"/>
    <property type="match status" value="1"/>
</dbReference>
<keyword evidence="1 2" id="KW-0663">Pyridoxal phosphate</keyword>
<comment type="caution">
    <text evidence="6">The sequence shown here is derived from an EMBL/GenBank/DDBJ whole genome shotgun (WGS) entry which is preliminary data.</text>
</comment>
<sequence>MEQNISRNVRQVKEEIAEAARRAGRDPAAVKIVAVSKGVPVAAVRAAQAAGLTAFGENRVQEFVRKYRDIGDKVEWHFIGYLQRNKVRYLVERVKLIHSLDRWELAVELDRWGVKKGAVFEVLVQVNVAREPQKHGLYEEEVRDFLVAGAGLAGIRVRGLMTLAPNVRDPEEVRPVFRRLRELAIACRDIPGVMLEFLSMGMTQDFVVAVEEGANMVRIGTAIFGFRK</sequence>
<dbReference type="EMBL" id="DSMU01000163">
    <property type="protein sequence ID" value="HEL65539.1"/>
    <property type="molecule type" value="Genomic_DNA"/>
</dbReference>
<dbReference type="NCBIfam" id="TIGR00044">
    <property type="entry name" value="YggS family pyridoxal phosphate-dependent enzyme"/>
    <property type="match status" value="1"/>
</dbReference>
<dbReference type="Gene3D" id="3.20.20.10">
    <property type="entry name" value="Alanine racemase"/>
    <property type="match status" value="1"/>
</dbReference>
<dbReference type="InterPro" id="IPR029066">
    <property type="entry name" value="PLP-binding_barrel"/>
</dbReference>
<comment type="similarity">
    <text evidence="2 4">Belongs to the pyridoxal phosphate-binding protein YggS/PROSC family.</text>
</comment>
<dbReference type="SUPFAM" id="SSF51419">
    <property type="entry name" value="PLP-binding barrel"/>
    <property type="match status" value="1"/>
</dbReference>
<dbReference type="PIRSF" id="PIRSF004848">
    <property type="entry name" value="YBL036c_PLPDEIII"/>
    <property type="match status" value="1"/>
</dbReference>
<reference evidence="6" key="1">
    <citation type="journal article" date="2020" name="mSystems">
        <title>Genome- and Community-Level Interaction Insights into Carbon Utilization and Element Cycling Functions of Hydrothermarchaeota in Hydrothermal Sediment.</title>
        <authorList>
            <person name="Zhou Z."/>
            <person name="Liu Y."/>
            <person name="Xu W."/>
            <person name="Pan J."/>
            <person name="Luo Z.H."/>
            <person name="Li M."/>
        </authorList>
    </citation>
    <scope>NUCLEOTIDE SEQUENCE [LARGE SCALE GENOMIC DNA]</scope>
    <source>
        <strain evidence="6">SpSt-300</strain>
    </source>
</reference>
<comment type="cofactor">
    <cofactor evidence="3">
        <name>pyridoxal 5'-phosphate</name>
        <dbReference type="ChEBI" id="CHEBI:597326"/>
    </cofactor>
</comment>
<evidence type="ECO:0000256" key="4">
    <source>
        <dbReference type="RuleBase" id="RU004514"/>
    </source>
</evidence>
<dbReference type="InterPro" id="IPR011078">
    <property type="entry name" value="PyrdxlP_homeostasis"/>
</dbReference>
<dbReference type="HAMAP" id="MF_02087">
    <property type="entry name" value="PLP_homeostasis"/>
    <property type="match status" value="1"/>
</dbReference>
<organism evidence="6">
    <name type="scientific">Ammonifex degensii</name>
    <dbReference type="NCBI Taxonomy" id="42838"/>
    <lineage>
        <taxon>Bacteria</taxon>
        <taxon>Bacillati</taxon>
        <taxon>Bacillota</taxon>
        <taxon>Clostridia</taxon>
        <taxon>Thermoanaerobacterales</taxon>
        <taxon>Thermoanaerobacteraceae</taxon>
        <taxon>Ammonifex</taxon>
    </lineage>
</organism>
<accession>A0A7C2IQJ0</accession>
<evidence type="ECO:0000256" key="2">
    <source>
        <dbReference type="HAMAP-Rule" id="MF_02087"/>
    </source>
</evidence>
<protein>
    <recommendedName>
        <fullName evidence="2">Pyridoxal phosphate homeostasis protein</fullName>
        <shortName evidence="2">PLP homeostasis protein</shortName>
    </recommendedName>
</protein>
<evidence type="ECO:0000313" key="6">
    <source>
        <dbReference type="EMBL" id="HEL65539.1"/>
    </source>
</evidence>
<dbReference type="GO" id="GO:0030170">
    <property type="term" value="F:pyridoxal phosphate binding"/>
    <property type="evidence" value="ECO:0007669"/>
    <property type="project" value="UniProtKB-UniRule"/>
</dbReference>